<keyword evidence="6" id="KW-1185">Reference proteome</keyword>
<dbReference type="PANTHER" id="PTHR24346">
    <property type="entry name" value="MAP/MICROTUBULE AFFINITY-REGULATING KINASE"/>
    <property type="match status" value="1"/>
</dbReference>
<reference evidence="5 6" key="1">
    <citation type="submission" date="2019-04" db="EMBL/GenBank/DDBJ databases">
        <title>High contiguity whole genome sequence and gene annotation resource for two Venturia nashicola isolates.</title>
        <authorList>
            <person name="Prokchorchik M."/>
            <person name="Won K."/>
            <person name="Lee Y."/>
            <person name="Choi E.D."/>
            <person name="Segonzac C."/>
            <person name="Sohn K.H."/>
        </authorList>
    </citation>
    <scope>NUCLEOTIDE SEQUENCE [LARGE SCALE GENOMIC DNA]</scope>
    <source>
        <strain evidence="5 6">PRI2</strain>
    </source>
</reference>
<gene>
    <name evidence="5" type="ORF">E6O75_ATG08772</name>
</gene>
<dbReference type="SMART" id="SM00220">
    <property type="entry name" value="S_TKc"/>
    <property type="match status" value="1"/>
</dbReference>
<dbReference type="GO" id="GO:0005524">
    <property type="term" value="F:ATP binding"/>
    <property type="evidence" value="ECO:0007669"/>
    <property type="project" value="UniProtKB-KW"/>
</dbReference>
<dbReference type="PROSITE" id="PS00108">
    <property type="entry name" value="PROTEIN_KINASE_ST"/>
    <property type="match status" value="1"/>
</dbReference>
<feature type="compositionally biased region" description="Polar residues" evidence="3">
    <location>
        <begin position="278"/>
        <end position="291"/>
    </location>
</feature>
<dbReference type="InterPro" id="IPR011009">
    <property type="entry name" value="Kinase-like_dom_sf"/>
</dbReference>
<dbReference type="AlphaFoldDB" id="A0A4Z1NUE7"/>
<dbReference type="SUPFAM" id="SSF56112">
    <property type="entry name" value="Protein kinase-like (PK-like)"/>
    <property type="match status" value="1"/>
</dbReference>
<dbReference type="Gene3D" id="1.10.510.10">
    <property type="entry name" value="Transferase(Phosphotransferase) domain 1"/>
    <property type="match status" value="1"/>
</dbReference>
<dbReference type="GO" id="GO:0004674">
    <property type="term" value="F:protein serine/threonine kinase activity"/>
    <property type="evidence" value="ECO:0007669"/>
    <property type="project" value="TreeGrafter"/>
</dbReference>
<dbReference type="GO" id="GO:0035556">
    <property type="term" value="P:intracellular signal transduction"/>
    <property type="evidence" value="ECO:0007669"/>
    <property type="project" value="TreeGrafter"/>
</dbReference>
<evidence type="ECO:0000313" key="6">
    <source>
        <dbReference type="Proteomes" id="UP000298493"/>
    </source>
</evidence>
<organism evidence="5 6">
    <name type="scientific">Venturia nashicola</name>
    <dbReference type="NCBI Taxonomy" id="86259"/>
    <lineage>
        <taxon>Eukaryota</taxon>
        <taxon>Fungi</taxon>
        <taxon>Dikarya</taxon>
        <taxon>Ascomycota</taxon>
        <taxon>Pezizomycotina</taxon>
        <taxon>Dothideomycetes</taxon>
        <taxon>Pleosporomycetidae</taxon>
        <taxon>Venturiales</taxon>
        <taxon>Venturiaceae</taxon>
        <taxon>Venturia</taxon>
    </lineage>
</organism>
<feature type="region of interest" description="Disordered" evidence="3">
    <location>
        <begin position="276"/>
        <end position="295"/>
    </location>
</feature>
<feature type="compositionally biased region" description="Low complexity" evidence="3">
    <location>
        <begin position="102"/>
        <end position="130"/>
    </location>
</feature>
<dbReference type="Pfam" id="PF00069">
    <property type="entry name" value="Pkinase"/>
    <property type="match status" value="1"/>
</dbReference>
<feature type="compositionally biased region" description="Low complexity" evidence="3">
    <location>
        <begin position="150"/>
        <end position="162"/>
    </location>
</feature>
<accession>A0A4Z1NUE7</accession>
<evidence type="ECO:0000256" key="3">
    <source>
        <dbReference type="SAM" id="MobiDB-lite"/>
    </source>
</evidence>
<keyword evidence="5" id="KW-0418">Kinase</keyword>
<proteinExistence type="predicted"/>
<dbReference type="GO" id="GO:0005737">
    <property type="term" value="C:cytoplasm"/>
    <property type="evidence" value="ECO:0007669"/>
    <property type="project" value="TreeGrafter"/>
</dbReference>
<dbReference type="InterPro" id="IPR008271">
    <property type="entry name" value="Ser/Thr_kinase_AS"/>
</dbReference>
<keyword evidence="1" id="KW-0547">Nucleotide-binding</keyword>
<feature type="compositionally biased region" description="Basic and acidic residues" evidence="3">
    <location>
        <begin position="203"/>
        <end position="214"/>
    </location>
</feature>
<evidence type="ECO:0000256" key="2">
    <source>
        <dbReference type="ARBA" id="ARBA00022840"/>
    </source>
</evidence>
<keyword evidence="2" id="KW-0067">ATP-binding</keyword>
<comment type="caution">
    <text evidence="5">The sequence shown here is derived from an EMBL/GenBank/DDBJ whole genome shotgun (WGS) entry which is preliminary data.</text>
</comment>
<dbReference type="PANTHER" id="PTHR24346:SF30">
    <property type="entry name" value="MATERNAL EMBRYONIC LEUCINE ZIPPER KINASE"/>
    <property type="match status" value="1"/>
</dbReference>
<dbReference type="STRING" id="86259.A0A4Z1NUE7"/>
<dbReference type="EMBL" id="SNSC02000022">
    <property type="protein sequence ID" value="TID14626.1"/>
    <property type="molecule type" value="Genomic_DNA"/>
</dbReference>
<name>A0A4Z1NUE7_9PEZI</name>
<dbReference type="Proteomes" id="UP000298493">
    <property type="component" value="Unassembled WGS sequence"/>
</dbReference>
<feature type="region of interest" description="Disordered" evidence="3">
    <location>
        <begin position="102"/>
        <end position="133"/>
    </location>
</feature>
<feature type="region of interest" description="Disordered" evidence="3">
    <location>
        <begin position="26"/>
        <end position="46"/>
    </location>
</feature>
<keyword evidence="5" id="KW-0808">Transferase</keyword>
<feature type="compositionally biased region" description="Polar residues" evidence="3">
    <location>
        <begin position="215"/>
        <end position="227"/>
    </location>
</feature>
<dbReference type="InterPro" id="IPR000719">
    <property type="entry name" value="Prot_kinase_dom"/>
</dbReference>
<feature type="compositionally biased region" description="Low complexity" evidence="3">
    <location>
        <begin position="193"/>
        <end position="202"/>
    </location>
</feature>
<feature type="domain" description="Protein kinase" evidence="4">
    <location>
        <begin position="359"/>
        <end position="672"/>
    </location>
</feature>
<dbReference type="OrthoDB" id="410920at2759"/>
<dbReference type="FunFam" id="1.10.510.10:FF:000640">
    <property type="entry name" value="Serine/threonine-protein kinase PRR1"/>
    <property type="match status" value="1"/>
</dbReference>
<feature type="region of interest" description="Disordered" evidence="3">
    <location>
        <begin position="306"/>
        <end position="334"/>
    </location>
</feature>
<protein>
    <submittedName>
        <fullName evidence="5">Kinase-like protein</fullName>
    </submittedName>
</protein>
<evidence type="ECO:0000313" key="5">
    <source>
        <dbReference type="EMBL" id="TID14626.1"/>
    </source>
</evidence>
<feature type="region of interest" description="Disordered" evidence="3">
    <location>
        <begin position="146"/>
        <end position="232"/>
    </location>
</feature>
<sequence length="695" mass="75541">MGESAAIDGTTGSMPLSEQPAMIAGSLSSEHVAHSSATAGETQDRNVDSLAQNSQLQPVSSLNTSFVPPRFHIRTPSTATPCRSPLTPVLHVCTDISTPFLPDTTTSGTSESPTTPFSQQNVASSHSSSQPILIDRPGLTSTLSAVSMNSHSSRSPGSAISSPMLNAMTDITPLPSPLMDGSPGQWKRGHCNSGSSGSYGSSVREELLAEHIADTSETPPTRNSPTNSKKKAYGNLLATTLEGTCGVKIRRDGSSHSRNRSMSEFVPETMHNVRPRNITYSTGSDKPTSEASHLHREQYLAEQRGFIHPPPHHAQGALPTPPPSNRSVTGSEGDEVRDMEPFVEYLTVKVGPTNLKKHYRPIRPLGQGTFSKVVLATSEKLPSKTTLNEASETSLNPAKLVAIKIVQHGPAGGADEERVELGLKREIEILNDISHPTLIHLRAFDFNDQEALLVLNYCPGGDLFDLASQHQKFLTPALVQRMFAELVDACRYLHDKWIVHRDIKLENVLLNMPPSSLPNIDSPATYPHPLVTLTDLGLSRTIPQPPESPLLTTRCGSEDYAAPEILLSQPYDGRQTDAWALGVLLYALMEGRLPFDPPPVRPGGKPIRGRSRAAHRIARCDWMWCLYGDDDGEWDPVRGAGWEGARECVEGLLKKVGRGRLSCDELAQKEWVSQGIKIEGGLRRSYEEGDNDESS</sequence>
<dbReference type="PROSITE" id="PS50011">
    <property type="entry name" value="PROTEIN_KINASE_DOM"/>
    <property type="match status" value="1"/>
</dbReference>
<evidence type="ECO:0000256" key="1">
    <source>
        <dbReference type="ARBA" id="ARBA00022741"/>
    </source>
</evidence>
<evidence type="ECO:0000259" key="4">
    <source>
        <dbReference type="PROSITE" id="PS50011"/>
    </source>
</evidence>